<name>A0A2S6MWT2_RHOGL</name>
<reference evidence="8 9" key="1">
    <citation type="journal article" date="2018" name="Arch. Microbiol.">
        <title>New insights into the metabolic potential of the phototrophic purple bacterium Rhodopila globiformis DSM 161(T) from its draft genome sequence and evidence for a vanadium-dependent nitrogenase.</title>
        <authorList>
            <person name="Imhoff J.F."/>
            <person name="Rahn T."/>
            <person name="Kunzel S."/>
            <person name="Neulinger S.C."/>
        </authorList>
    </citation>
    <scope>NUCLEOTIDE SEQUENCE [LARGE SCALE GENOMIC DNA]</scope>
    <source>
        <strain evidence="8 9">DSM 161</strain>
    </source>
</reference>
<evidence type="ECO:0008006" key="10">
    <source>
        <dbReference type="Google" id="ProtNLM"/>
    </source>
</evidence>
<keyword evidence="2" id="KW-0645">Protease</keyword>
<dbReference type="InterPro" id="IPR005311">
    <property type="entry name" value="PBP_dimer"/>
</dbReference>
<evidence type="ECO:0000259" key="6">
    <source>
        <dbReference type="Pfam" id="PF00905"/>
    </source>
</evidence>
<dbReference type="GO" id="GO:0004180">
    <property type="term" value="F:carboxypeptidase activity"/>
    <property type="evidence" value="ECO:0007669"/>
    <property type="project" value="UniProtKB-KW"/>
</dbReference>
<feature type="transmembrane region" description="Helical" evidence="5">
    <location>
        <begin position="62"/>
        <end position="87"/>
    </location>
</feature>
<organism evidence="8 9">
    <name type="scientific">Rhodopila globiformis</name>
    <name type="common">Rhodopseudomonas globiformis</name>
    <dbReference type="NCBI Taxonomy" id="1071"/>
    <lineage>
        <taxon>Bacteria</taxon>
        <taxon>Pseudomonadati</taxon>
        <taxon>Pseudomonadota</taxon>
        <taxon>Alphaproteobacteria</taxon>
        <taxon>Acetobacterales</taxon>
        <taxon>Acetobacteraceae</taxon>
        <taxon>Rhodopila</taxon>
    </lineage>
</organism>
<dbReference type="Pfam" id="PF03717">
    <property type="entry name" value="PBP_dimer"/>
    <property type="match status" value="1"/>
</dbReference>
<dbReference type="InterPro" id="IPR001460">
    <property type="entry name" value="PCN-bd_Tpept"/>
</dbReference>
<dbReference type="EMBL" id="NHRY01000266">
    <property type="protein sequence ID" value="PPQ26824.1"/>
    <property type="molecule type" value="Genomic_DNA"/>
</dbReference>
<feature type="domain" description="Penicillin-binding protein dimerisation" evidence="7">
    <location>
        <begin position="114"/>
        <end position="244"/>
    </location>
</feature>
<dbReference type="InterPro" id="IPR050515">
    <property type="entry name" value="Beta-lactam/transpept"/>
</dbReference>
<proteinExistence type="predicted"/>
<evidence type="ECO:0000256" key="5">
    <source>
        <dbReference type="SAM" id="Phobius"/>
    </source>
</evidence>
<comment type="caution">
    <text evidence="8">The sequence shown here is derived from an EMBL/GenBank/DDBJ whole genome shotgun (WGS) entry which is preliminary data.</text>
</comment>
<keyword evidence="3 5" id="KW-0472">Membrane</keyword>
<evidence type="ECO:0000256" key="3">
    <source>
        <dbReference type="ARBA" id="ARBA00023136"/>
    </source>
</evidence>
<dbReference type="InterPro" id="IPR012338">
    <property type="entry name" value="Beta-lactam/transpept-like"/>
</dbReference>
<feature type="region of interest" description="Disordered" evidence="4">
    <location>
        <begin position="1"/>
        <end position="23"/>
    </location>
</feature>
<evidence type="ECO:0000313" key="8">
    <source>
        <dbReference type="EMBL" id="PPQ26824.1"/>
    </source>
</evidence>
<sequence length="683" mass="73761">MIDPNDPAAPSDAPPLNEGAYGRPAFRRGASRADAVLRMENVRVTAPDLARRAALEKSRSRLVIVAGGFVVLFASVLTKLALATIVMPLAPHRQEKPLAEIVADEPHSPIEATLPGQRAAIVDRNGQPMAISLNTVALFADPRQIGDPEDAAAKLKKVLPRLDLDETISRLKRDDKKFVYIAREITPREQQAVNDLGIPGVDFRPTQHREYPLGRTAAQVLGGVDVDEIGFAGVEKYFDKRLRADTDPLRLSIDLQVQAVVREELNAAMQEFQAIGACGIVMDVNTGEVLAMVSLPDYDANHVRTAPADERFNRAVEGTYEPGSTFKLQTASMALDSGLVHIWDEFDASRPIRIGRFTITDFEGKHRWLYLPEVLAYSSNLGAAHIALTIGGERQRAWLRSMGMFGRTGIQLPESAFPIIQPASAWKEVVTMTVGFGHGISVTPLHVVRGTAAIANGGLLLHPTILAMEPGQQPQAVRVMQKSTSDIMRRLMRLVVTEGFGKSAEVAGYYPGGKTGTAEKVQAHGGYRKHANVAAFMSVFPMNAPRYAVYMMLDEPHGNKSTYGFATAGWVAAPAAGKVIARIGPMLGLLPDLVDMPEINQALYIPLQPGRPPGAFARGPSTSAALLDAVPKHVRPTLTVPPTVLPPAITRPAPHIRRQTRAPASTRAAHVLAVSTAASVVAR</sequence>
<keyword evidence="2" id="KW-0121">Carboxypeptidase</keyword>
<gene>
    <name evidence="8" type="ORF">CCS01_29265</name>
</gene>
<evidence type="ECO:0000313" key="9">
    <source>
        <dbReference type="Proteomes" id="UP000239724"/>
    </source>
</evidence>
<accession>A0A2S6MWT2</accession>
<keyword evidence="9" id="KW-1185">Reference proteome</keyword>
<keyword evidence="2" id="KW-0378">Hydrolase</keyword>
<dbReference type="Pfam" id="PF00905">
    <property type="entry name" value="Transpeptidase"/>
    <property type="match status" value="1"/>
</dbReference>
<dbReference type="PANTHER" id="PTHR30627">
    <property type="entry name" value="PEPTIDOGLYCAN D,D-TRANSPEPTIDASE"/>
    <property type="match status" value="1"/>
</dbReference>
<feature type="domain" description="Penicillin-binding protein transpeptidase" evidence="6">
    <location>
        <begin position="278"/>
        <end position="568"/>
    </location>
</feature>
<dbReference type="SUPFAM" id="SSF56601">
    <property type="entry name" value="beta-lactamase/transpeptidase-like"/>
    <property type="match status" value="1"/>
</dbReference>
<feature type="compositionally biased region" description="Low complexity" evidence="4">
    <location>
        <begin position="1"/>
        <end position="15"/>
    </location>
</feature>
<protein>
    <recommendedName>
        <fullName evidence="10">Penicillin-binding protein</fullName>
    </recommendedName>
</protein>
<dbReference type="GO" id="GO:0071555">
    <property type="term" value="P:cell wall organization"/>
    <property type="evidence" value="ECO:0007669"/>
    <property type="project" value="TreeGrafter"/>
</dbReference>
<evidence type="ECO:0000256" key="4">
    <source>
        <dbReference type="SAM" id="MobiDB-lite"/>
    </source>
</evidence>
<keyword evidence="5" id="KW-0812">Transmembrane</keyword>
<comment type="subcellular location">
    <subcellularLocation>
        <location evidence="1">Membrane</location>
    </subcellularLocation>
</comment>
<dbReference type="GO" id="GO:0008658">
    <property type="term" value="F:penicillin binding"/>
    <property type="evidence" value="ECO:0007669"/>
    <property type="project" value="InterPro"/>
</dbReference>
<evidence type="ECO:0000256" key="2">
    <source>
        <dbReference type="ARBA" id="ARBA00022645"/>
    </source>
</evidence>
<dbReference type="Gene3D" id="3.30.450.330">
    <property type="match status" value="1"/>
</dbReference>
<evidence type="ECO:0000259" key="7">
    <source>
        <dbReference type="Pfam" id="PF03717"/>
    </source>
</evidence>
<dbReference type="PANTHER" id="PTHR30627:SF1">
    <property type="entry name" value="PEPTIDOGLYCAN D,D-TRANSPEPTIDASE FTSI"/>
    <property type="match status" value="1"/>
</dbReference>
<keyword evidence="5" id="KW-1133">Transmembrane helix</keyword>
<dbReference type="GO" id="GO:0005886">
    <property type="term" value="C:plasma membrane"/>
    <property type="evidence" value="ECO:0007669"/>
    <property type="project" value="TreeGrafter"/>
</dbReference>
<dbReference type="InterPro" id="IPR036138">
    <property type="entry name" value="PBP_dimer_sf"/>
</dbReference>
<dbReference type="Gene3D" id="3.90.1310.10">
    <property type="entry name" value="Penicillin-binding protein 2a (Domain 2)"/>
    <property type="match status" value="1"/>
</dbReference>
<dbReference type="Gene3D" id="3.40.710.10">
    <property type="entry name" value="DD-peptidase/beta-lactamase superfamily"/>
    <property type="match status" value="1"/>
</dbReference>
<dbReference type="Proteomes" id="UP000239724">
    <property type="component" value="Unassembled WGS sequence"/>
</dbReference>
<dbReference type="AlphaFoldDB" id="A0A2S6MWT2"/>
<dbReference type="SUPFAM" id="SSF56519">
    <property type="entry name" value="Penicillin binding protein dimerisation domain"/>
    <property type="match status" value="1"/>
</dbReference>
<evidence type="ECO:0000256" key="1">
    <source>
        <dbReference type="ARBA" id="ARBA00004370"/>
    </source>
</evidence>